<proteinExistence type="predicted"/>
<gene>
    <name evidence="1" type="ORF">CRI94_02030</name>
</gene>
<dbReference type="Proteomes" id="UP000220102">
    <property type="component" value="Unassembled WGS sequence"/>
</dbReference>
<protein>
    <submittedName>
        <fullName evidence="1">Uncharacterized protein</fullName>
    </submittedName>
</protein>
<reference evidence="1 2" key="1">
    <citation type="submission" date="2017-10" db="EMBL/GenBank/DDBJ databases">
        <title>Draft genome of Longibacter Salinarum.</title>
        <authorList>
            <person name="Goh K.M."/>
            <person name="Shamsir M.S."/>
            <person name="Lim S.W."/>
        </authorList>
    </citation>
    <scope>NUCLEOTIDE SEQUENCE [LARGE SCALE GENOMIC DNA]</scope>
    <source>
        <strain evidence="1 2">KCTC 52045</strain>
    </source>
</reference>
<evidence type="ECO:0000313" key="2">
    <source>
        <dbReference type="Proteomes" id="UP000220102"/>
    </source>
</evidence>
<comment type="caution">
    <text evidence="1">The sequence shown here is derived from an EMBL/GenBank/DDBJ whole genome shotgun (WGS) entry which is preliminary data.</text>
</comment>
<accession>A0A2A8D2H4</accession>
<name>A0A2A8D2H4_9BACT</name>
<evidence type="ECO:0000313" key="1">
    <source>
        <dbReference type="EMBL" id="PEN15090.1"/>
    </source>
</evidence>
<dbReference type="AlphaFoldDB" id="A0A2A8D2H4"/>
<sequence length="71" mass="7737">MKAPDSHEEFKIILSVSFKGEIASEERDDLSGNVNLEASDYQEPVENDIPAIPDNIESCHDTDLSNSDSAG</sequence>
<keyword evidence="2" id="KW-1185">Reference proteome</keyword>
<organism evidence="1 2">
    <name type="scientific">Longibacter salinarum</name>
    <dbReference type="NCBI Taxonomy" id="1850348"/>
    <lineage>
        <taxon>Bacteria</taxon>
        <taxon>Pseudomonadati</taxon>
        <taxon>Rhodothermota</taxon>
        <taxon>Rhodothermia</taxon>
        <taxon>Rhodothermales</taxon>
        <taxon>Salisaetaceae</taxon>
        <taxon>Longibacter</taxon>
    </lineage>
</organism>
<dbReference type="EMBL" id="PDEQ01000001">
    <property type="protein sequence ID" value="PEN15090.1"/>
    <property type="molecule type" value="Genomic_DNA"/>
</dbReference>